<name>A0A6J4RAW5_9ACTN</name>
<accession>A0A6J4RAW5</accession>
<organism evidence="2">
    <name type="scientific">uncultured Rubrobacteraceae bacterium</name>
    <dbReference type="NCBI Taxonomy" id="349277"/>
    <lineage>
        <taxon>Bacteria</taxon>
        <taxon>Bacillati</taxon>
        <taxon>Actinomycetota</taxon>
        <taxon>Rubrobacteria</taxon>
        <taxon>Rubrobacterales</taxon>
        <taxon>Rubrobacteraceae</taxon>
        <taxon>environmental samples</taxon>
    </lineage>
</organism>
<gene>
    <name evidence="2" type="ORF">AVDCRST_MAG12-331</name>
</gene>
<dbReference type="AlphaFoldDB" id="A0A6J4RAW5"/>
<dbReference type="EMBL" id="CADCVK010000051">
    <property type="protein sequence ID" value="CAA9466201.1"/>
    <property type="molecule type" value="Genomic_DNA"/>
</dbReference>
<protein>
    <submittedName>
        <fullName evidence="2">Uncharacterized protein</fullName>
    </submittedName>
</protein>
<feature type="region of interest" description="Disordered" evidence="1">
    <location>
        <begin position="1"/>
        <end position="34"/>
    </location>
</feature>
<proteinExistence type="predicted"/>
<sequence length="153" mass="16628">MEVLKNGTIRGGRALSRTSTGSPPEDWGRTDTEDPQQHWLDFGEIASSVGAMVHFCAAAFATSRPGIELEVLFGMANCQGHLTRIPGGGRSRSHTGQIPPSSFYQQPVLQNAVVRTLPSGGKVNEEDLLALIREISRLFSISAPDDLLHRYVN</sequence>
<reference evidence="2" key="1">
    <citation type="submission" date="2020-02" db="EMBL/GenBank/DDBJ databases">
        <authorList>
            <person name="Meier V. D."/>
        </authorList>
    </citation>
    <scope>NUCLEOTIDE SEQUENCE</scope>
    <source>
        <strain evidence="2">AVDCRST_MAG12</strain>
    </source>
</reference>
<evidence type="ECO:0000256" key="1">
    <source>
        <dbReference type="SAM" id="MobiDB-lite"/>
    </source>
</evidence>
<evidence type="ECO:0000313" key="2">
    <source>
        <dbReference type="EMBL" id="CAA9466201.1"/>
    </source>
</evidence>